<feature type="coiled-coil region" evidence="3">
    <location>
        <begin position="423"/>
        <end position="456"/>
    </location>
</feature>
<evidence type="ECO:0000256" key="4">
    <source>
        <dbReference type="SAM" id="MobiDB-lite"/>
    </source>
</evidence>
<dbReference type="SUPFAM" id="SSF50729">
    <property type="entry name" value="PH domain-like"/>
    <property type="match status" value="1"/>
</dbReference>
<dbReference type="PANTHER" id="PTHR12877">
    <property type="entry name" value="RHO GUANINE NUCLEOTIDE EXCHANGE FACTOR"/>
    <property type="match status" value="1"/>
</dbReference>
<name>A0A3P9MQX5_ORYLA</name>
<keyword evidence="2" id="KW-0344">Guanine-nucleotide releasing factor</keyword>
<dbReference type="GO" id="GO:0051496">
    <property type="term" value="P:positive regulation of stress fiber assembly"/>
    <property type="evidence" value="ECO:0007669"/>
    <property type="project" value="UniProtKB-ARBA"/>
</dbReference>
<sequence>MGISGPGGDCRFGPGGDIPNSCHVKHDTPTPVRLVWNSSQKFNGLSMNDLLLKGPDVLNPIRAVLIRFRRGVHAALGDIKKMYNSVWLEEKEMHLHRFLWRDDEEQKISEYAITRVNMGDRPAGCIAQLAMQETANLQMFINLGEERRIVEEDSYVDDILTSSNNLESLNENIKGVERILKVQQLMKSRRNSAKEGLRKKTLAMIRKVAFLQRKNSTGEDEDTGYLDVSICELKHPPAVLCPMPEGLSSQQVIRRLILSSIVQSESSYLDSLKRILQEYQKPLLESHTSILNPEKVHQIFFRLREIHQCHSMFQIALASRVADWDQSEMIGDLFVASFSKSMVQSVYRDYINNFTKAMALIKKACVSRPAFLDFLKMKQASSADRITLYGLMVKPIQRFPQFILLLQDMLKNTPLAHKDRLPLQLALTELEILAEKLNEERRLADQEAEIQQLAHSIGDRNLNKLLNSEQRQLIHSELLTETVYGDKGQVLKSKKRKVFLFSDSLICANINWKGPPEISSLVPLGAKCSVKWCAPVAQIQVEEVGQDGVVITSGAAPSEELFLGPPRLFQELEELQHDLAVVEEVSLLVGTLHGLYQNLNSTVSQDWCCALQRLIRLKEEQIQDANKCCLRLSIPSRPDRSGRPVSIMVVFNTLSPHSKISWVNRIYLAKLAQRKENSPGWECYEDDCKTQTLFGSPLLTCSLPVVSSRTLSLTLKAALHSPSQSTLLGLCSTTTCLPQGYLWVAGGGGGSLHGQVDIFSLNRTTPRLVKSIPLRSPVLCLELVREPGPRTDEEEEEKESGRVTRAENIICVGLQDGSIHVHSSVDTAVETLQTLVNPDSCPVLCLKHSTSFLFAGLANGKVAVFQRAAGGELWDADSCRLVLLGSEPVHALLTVEDAVWASCGHHVSVIQGEGLHTQVLEVHHDPGCRVRCMVRSGAGVWMAFTKGSSIYLFHTETLEALQEVNISARSRHPGQLTVSCMLICQGLLWVGTNQGVILTFPVPTLEGIPRITGKGRASLNAHCGPVDFLVSASRTLVPDFLSRGPVLSSSQDGEASLGVDERADKHSSSQDPEAPPWKGLLLQYRVTSSCQLPGKLLSAQPEEDGARTPPDQPEHRPEDGSIYEVSEDPDVWVRGQAMGLGDEREGKRSRMTSTAVFSGGRGFCRTGQSKSAENSTENTLLVWQLPLILSQ</sequence>
<dbReference type="InterPro" id="IPR039919">
    <property type="entry name" value="ARHGEF10/ARHGEF17"/>
</dbReference>
<organism evidence="6 7">
    <name type="scientific">Oryzias latipes</name>
    <name type="common">Japanese rice fish</name>
    <name type="synonym">Japanese killifish</name>
    <dbReference type="NCBI Taxonomy" id="8090"/>
    <lineage>
        <taxon>Eukaryota</taxon>
        <taxon>Metazoa</taxon>
        <taxon>Chordata</taxon>
        <taxon>Craniata</taxon>
        <taxon>Vertebrata</taxon>
        <taxon>Euteleostomi</taxon>
        <taxon>Actinopterygii</taxon>
        <taxon>Neopterygii</taxon>
        <taxon>Teleostei</taxon>
        <taxon>Neoteleostei</taxon>
        <taxon>Acanthomorphata</taxon>
        <taxon>Ovalentaria</taxon>
        <taxon>Atherinomorphae</taxon>
        <taxon>Beloniformes</taxon>
        <taxon>Adrianichthyidae</taxon>
        <taxon>Oryziinae</taxon>
        <taxon>Oryzias</taxon>
    </lineage>
</organism>
<dbReference type="InterPro" id="IPR035899">
    <property type="entry name" value="DBL_dom_sf"/>
</dbReference>
<reference key="1">
    <citation type="journal article" date="2007" name="Nature">
        <title>The medaka draft genome and insights into vertebrate genome evolution.</title>
        <authorList>
            <person name="Kasahara M."/>
            <person name="Naruse K."/>
            <person name="Sasaki S."/>
            <person name="Nakatani Y."/>
            <person name="Qu W."/>
            <person name="Ahsan B."/>
            <person name="Yamada T."/>
            <person name="Nagayasu Y."/>
            <person name="Doi K."/>
            <person name="Kasai Y."/>
            <person name="Jindo T."/>
            <person name="Kobayashi D."/>
            <person name="Shimada A."/>
            <person name="Toyoda A."/>
            <person name="Kuroki Y."/>
            <person name="Fujiyama A."/>
            <person name="Sasaki T."/>
            <person name="Shimizu A."/>
            <person name="Asakawa S."/>
            <person name="Shimizu N."/>
            <person name="Hashimoto S."/>
            <person name="Yang J."/>
            <person name="Lee Y."/>
            <person name="Matsushima K."/>
            <person name="Sugano S."/>
            <person name="Sakaizumi M."/>
            <person name="Narita T."/>
            <person name="Ohishi K."/>
            <person name="Haga S."/>
            <person name="Ohta F."/>
            <person name="Nomoto H."/>
            <person name="Nogata K."/>
            <person name="Morishita T."/>
            <person name="Endo T."/>
            <person name="Shin-I T."/>
            <person name="Takeda H."/>
            <person name="Morishita S."/>
            <person name="Kohara Y."/>
        </authorList>
    </citation>
    <scope>NUCLEOTIDE SEQUENCE [LARGE SCALE GENOMIC DNA]</scope>
    <source>
        <strain>Hd-rR</strain>
    </source>
</reference>
<dbReference type="SUPFAM" id="SSF48065">
    <property type="entry name" value="DBL homology domain (DH-domain)"/>
    <property type="match status" value="1"/>
</dbReference>
<dbReference type="SUPFAM" id="SSF50978">
    <property type="entry name" value="WD40 repeat-like"/>
    <property type="match status" value="1"/>
</dbReference>
<accession>A0A3P9MQX5</accession>
<feature type="region of interest" description="Disordered" evidence="4">
    <location>
        <begin position="1097"/>
        <end position="1124"/>
    </location>
</feature>
<keyword evidence="1" id="KW-0597">Phosphoprotein</keyword>
<dbReference type="PANTHER" id="PTHR12877:SF16">
    <property type="entry name" value="RHO GUANINE NUCLEOTIDE EXCHANGE FACTOR 10-LIKE PROTEIN"/>
    <property type="match status" value="1"/>
</dbReference>
<dbReference type="SUPFAM" id="SSF56672">
    <property type="entry name" value="DNA/RNA polymerases"/>
    <property type="match status" value="1"/>
</dbReference>
<evidence type="ECO:0000259" key="5">
    <source>
        <dbReference type="PROSITE" id="PS50010"/>
    </source>
</evidence>
<dbReference type="InterPro" id="IPR000219">
    <property type="entry name" value="DH_dom"/>
</dbReference>
<dbReference type="GO" id="GO:0005737">
    <property type="term" value="C:cytoplasm"/>
    <property type="evidence" value="ECO:0007669"/>
    <property type="project" value="UniProtKB-ARBA"/>
</dbReference>
<reference evidence="6 7" key="2">
    <citation type="submission" date="2017-04" db="EMBL/GenBank/DDBJ databases">
        <title>CpG methylation of centromeres and impact of large insertions on vertebrate speciation.</title>
        <authorList>
            <person name="Ichikawa K."/>
            <person name="Yoshimura J."/>
            <person name="Morishita S."/>
        </authorList>
    </citation>
    <scope>NUCLEOTIDE SEQUENCE</scope>
    <source>
        <strain evidence="6 7">HNI</strain>
    </source>
</reference>
<reference evidence="6" key="4">
    <citation type="submission" date="2025-09" db="UniProtKB">
        <authorList>
            <consortium name="Ensembl"/>
        </authorList>
    </citation>
    <scope>IDENTIFICATION</scope>
    <source>
        <strain evidence="6">HNI</strain>
    </source>
</reference>
<dbReference type="Proteomes" id="UP000265180">
    <property type="component" value="Chromosome 7"/>
</dbReference>
<dbReference type="InterPro" id="IPR036322">
    <property type="entry name" value="WD40_repeat_dom_sf"/>
</dbReference>
<evidence type="ECO:0000313" key="7">
    <source>
        <dbReference type="Proteomes" id="UP000265180"/>
    </source>
</evidence>
<dbReference type="SMART" id="SM00325">
    <property type="entry name" value="RhoGEF"/>
    <property type="match status" value="1"/>
</dbReference>
<feature type="compositionally biased region" description="Basic and acidic residues" evidence="4">
    <location>
        <begin position="1059"/>
        <end position="1068"/>
    </location>
</feature>
<dbReference type="Gene3D" id="1.20.900.10">
    <property type="entry name" value="Dbl homology (DH) domain"/>
    <property type="match status" value="1"/>
</dbReference>
<dbReference type="Pfam" id="PF19056">
    <property type="entry name" value="WD40_2"/>
    <property type="match status" value="1"/>
</dbReference>
<feature type="region of interest" description="Disordered" evidence="4">
    <location>
        <begin position="1046"/>
        <end position="1077"/>
    </location>
</feature>
<keyword evidence="3" id="KW-0175">Coiled coil</keyword>
<evidence type="ECO:0000256" key="1">
    <source>
        <dbReference type="ARBA" id="ARBA00022553"/>
    </source>
</evidence>
<dbReference type="GO" id="GO:0005085">
    <property type="term" value="F:guanyl-nucleotide exchange factor activity"/>
    <property type="evidence" value="ECO:0007669"/>
    <property type="project" value="UniProtKB-KW"/>
</dbReference>
<dbReference type="Ensembl" id="ENSORLT00020030707.1">
    <property type="protein sequence ID" value="ENSORLP00020035350.1"/>
    <property type="gene ID" value="ENSORLG00020000666.1"/>
</dbReference>
<feature type="domain" description="DH" evidence="5">
    <location>
        <begin position="253"/>
        <end position="440"/>
    </location>
</feature>
<evidence type="ECO:0000256" key="2">
    <source>
        <dbReference type="ARBA" id="ARBA00022658"/>
    </source>
</evidence>
<dbReference type="Gene3D" id="2.130.10.10">
    <property type="entry name" value="YVTN repeat-like/Quinoprotein amine dehydrogenase"/>
    <property type="match status" value="1"/>
</dbReference>
<reference evidence="6" key="3">
    <citation type="submission" date="2025-08" db="UniProtKB">
        <authorList>
            <consortium name="Ensembl"/>
        </authorList>
    </citation>
    <scope>IDENTIFICATION</scope>
    <source>
        <strain evidence="6">HNI</strain>
    </source>
</reference>
<dbReference type="CDD" id="cd00160">
    <property type="entry name" value="RhoGEF"/>
    <property type="match status" value="1"/>
</dbReference>
<dbReference type="FunFam" id="1.20.900.10:FF:000003">
    <property type="entry name" value="Rho guanine nucleotide exchange factor 10 like"/>
    <property type="match status" value="1"/>
</dbReference>
<dbReference type="Pfam" id="PF00621">
    <property type="entry name" value="RhoGEF"/>
    <property type="match status" value="1"/>
</dbReference>
<dbReference type="PROSITE" id="PS50010">
    <property type="entry name" value="DH_2"/>
    <property type="match status" value="1"/>
</dbReference>
<proteinExistence type="predicted"/>
<evidence type="ECO:0000313" key="6">
    <source>
        <dbReference type="Ensembl" id="ENSORLP00020035350.1"/>
    </source>
</evidence>
<dbReference type="InterPro" id="IPR011993">
    <property type="entry name" value="PH-like_dom_sf"/>
</dbReference>
<protein>
    <recommendedName>
        <fullName evidence="5">DH domain-containing protein</fullName>
    </recommendedName>
</protein>
<dbReference type="Pfam" id="PF19057">
    <property type="entry name" value="PH_19"/>
    <property type="match status" value="1"/>
</dbReference>
<evidence type="ECO:0000256" key="3">
    <source>
        <dbReference type="SAM" id="Coils"/>
    </source>
</evidence>
<dbReference type="Gene3D" id="2.30.29.30">
    <property type="entry name" value="Pleckstrin-homology domain (PH domain)/Phosphotyrosine-binding domain (PTB)"/>
    <property type="match status" value="1"/>
</dbReference>
<dbReference type="GO" id="GO:0051056">
    <property type="term" value="P:regulation of small GTPase mediated signal transduction"/>
    <property type="evidence" value="ECO:0007669"/>
    <property type="project" value="UniProtKB-ARBA"/>
</dbReference>
<dbReference type="InterPro" id="IPR043502">
    <property type="entry name" value="DNA/RNA_pol_sf"/>
</dbReference>
<dbReference type="AlphaFoldDB" id="A0A3P9MQX5"/>
<dbReference type="InterPro" id="IPR015943">
    <property type="entry name" value="WD40/YVTN_repeat-like_dom_sf"/>
</dbReference>